<dbReference type="PANTHER" id="PTHR30373:SF2">
    <property type="entry name" value="UPF0603 PROTEIN YGCG"/>
    <property type="match status" value="1"/>
</dbReference>
<feature type="transmembrane region" description="Helical" evidence="2">
    <location>
        <begin position="378"/>
        <end position="395"/>
    </location>
</feature>
<feature type="compositionally biased region" description="Low complexity" evidence="1">
    <location>
        <begin position="693"/>
        <end position="729"/>
    </location>
</feature>
<evidence type="ECO:0000313" key="5">
    <source>
        <dbReference type="Proteomes" id="UP001628874"/>
    </source>
</evidence>
<feature type="transmembrane region" description="Helical" evidence="2">
    <location>
        <begin position="25"/>
        <end position="45"/>
    </location>
</feature>
<feature type="transmembrane region" description="Helical" evidence="2">
    <location>
        <begin position="306"/>
        <end position="325"/>
    </location>
</feature>
<sequence>MYSLIAKVVATEELKKLLVKSLKPILWIGTLCLFLILYPPVSYALQIQDIPNPRQQYGGWVTDMANILSPEAEVQLNTMISNLEAKNSTEIAVVTVLETQPATSPKAFATELFNTWGIGKKNKNNGVLFLISTRDRRVEIERGSGLQKSLSDRKIQQIIETDIIPRFQQGDPEAGILKGTENLVTTLAEISHTNLSHPQSNSHQNNLPAVPGYIWIVGSLGWVGFIGFGGRLFLLSRHPRILGVKPPDGRSRFSAIEHSQSQSLSQPSEVPSLGQWLLVISFVNLIFALFYSLGWQIVKEHQAGRLDSAIVLGEAIWLCLLYFLPYRQAKIFSLFFTIVTAVVFFPFPLVCGAMALASISGAICINIFRDRKEIGSSLWVLTGMTVLAIVMFFSLGAIDASLENASLLPTASVPFALQLFAVQNARAFWGIIPIIQQLGKRFSFRPTYQCDRCHKLMKPIPKNKLSTYLTPAEQVAAKLGSVTFEGWLCSKCQPHLSPPGIYLQSYIQDQHSSFAFKNSFDNCSNCQELTVVRSSSKVLQEPTWTQAGKCGVRQECHCCGYTNDIQETIPPLELPKNALLILPQGRSHGVAEQKHCPVHCANCRNPMTAIRGKQLRPYLILGDLVRSKSGSPATSQSHKTERIGWYCATCYPELTETTIHIRTYTSSTGSRAKSSRSAVESDVSVADSEESWSTDFGDSYSSSESSSSWSSESSSSWGSDSGGSYSSGSDFGGGMSDGGGGGGSW</sequence>
<feature type="transmembrane region" description="Helical" evidence="2">
    <location>
        <begin position="331"/>
        <end position="357"/>
    </location>
</feature>
<feature type="transmembrane region" description="Helical" evidence="2">
    <location>
        <begin position="213"/>
        <end position="234"/>
    </location>
</feature>
<evidence type="ECO:0000313" key="4">
    <source>
        <dbReference type="EMBL" id="MFL9464499.1"/>
    </source>
</evidence>
<evidence type="ECO:0000256" key="2">
    <source>
        <dbReference type="SAM" id="Phobius"/>
    </source>
</evidence>
<evidence type="ECO:0000256" key="1">
    <source>
        <dbReference type="SAM" id="MobiDB-lite"/>
    </source>
</evidence>
<gene>
    <name evidence="4" type="ORF">AB0759_28255</name>
</gene>
<keyword evidence="2" id="KW-0472">Membrane</keyword>
<comment type="caution">
    <text evidence="4">The sequence shown here is derived from an EMBL/GenBank/DDBJ whole genome shotgun (WGS) entry which is preliminary data.</text>
</comment>
<dbReference type="EMBL" id="JBFQGM010000012">
    <property type="protein sequence ID" value="MFL9464499.1"/>
    <property type="molecule type" value="Genomic_DNA"/>
</dbReference>
<dbReference type="RefSeq" id="WP_063779466.1">
    <property type="nucleotide sequence ID" value="NZ_JBFQGM010000012.1"/>
</dbReference>
<evidence type="ECO:0000259" key="3">
    <source>
        <dbReference type="Pfam" id="PF04536"/>
    </source>
</evidence>
<feature type="region of interest" description="Disordered" evidence="1">
    <location>
        <begin position="666"/>
        <end position="745"/>
    </location>
</feature>
<feature type="transmembrane region" description="Helical" evidence="2">
    <location>
        <begin position="273"/>
        <end position="294"/>
    </location>
</feature>
<feature type="domain" description="TPM" evidence="3">
    <location>
        <begin position="61"/>
        <end position="184"/>
    </location>
</feature>
<dbReference type="PANTHER" id="PTHR30373">
    <property type="entry name" value="UPF0603 PROTEIN YGCG"/>
    <property type="match status" value="1"/>
</dbReference>
<dbReference type="Pfam" id="PF04536">
    <property type="entry name" value="TPM_phosphatase"/>
    <property type="match status" value="1"/>
</dbReference>
<accession>A0ABW8WUH5</accession>
<organism evidence="4 5">
    <name type="scientific">Scytonema tolypothrichoides VB-61278_2</name>
    <dbReference type="NCBI Taxonomy" id="3232314"/>
    <lineage>
        <taxon>Bacteria</taxon>
        <taxon>Bacillati</taxon>
        <taxon>Cyanobacteriota</taxon>
        <taxon>Cyanophyceae</taxon>
        <taxon>Nostocales</taxon>
        <taxon>Scytonemataceae</taxon>
        <taxon>Scytonema</taxon>
    </lineage>
</organism>
<keyword evidence="2" id="KW-1133">Transmembrane helix</keyword>
<dbReference type="InterPro" id="IPR007621">
    <property type="entry name" value="TPM_dom"/>
</dbReference>
<protein>
    <submittedName>
        <fullName evidence="4">TPM domain-containing protein</fullName>
    </submittedName>
</protein>
<feature type="compositionally biased region" description="Gly residues" evidence="1">
    <location>
        <begin position="730"/>
        <end position="745"/>
    </location>
</feature>
<keyword evidence="5" id="KW-1185">Reference proteome</keyword>
<proteinExistence type="predicted"/>
<dbReference type="Gene3D" id="3.10.310.50">
    <property type="match status" value="1"/>
</dbReference>
<dbReference type="Proteomes" id="UP001628874">
    <property type="component" value="Unassembled WGS sequence"/>
</dbReference>
<name>A0ABW8WUH5_9CYAN</name>
<reference evidence="4 5" key="1">
    <citation type="submission" date="2024-07" db="EMBL/GenBank/DDBJ databases">
        <authorList>
            <person name="Tripathy S."/>
        </authorList>
    </citation>
    <scope>NUCLEOTIDE SEQUENCE [LARGE SCALE GENOMIC DNA]</scope>
    <source>
        <strain evidence="4 5">VB-61278_2</strain>
    </source>
</reference>
<feature type="compositionally biased region" description="Low complexity" evidence="1">
    <location>
        <begin position="666"/>
        <end position="686"/>
    </location>
</feature>
<keyword evidence="2" id="KW-0812">Transmembrane</keyword>